<dbReference type="HOGENOM" id="CLU_131039_0_0_1"/>
<dbReference type="OrthoDB" id="4297596at2759"/>
<protein>
    <submittedName>
        <fullName evidence="1">Uncharacterized protein</fullName>
    </submittedName>
</protein>
<dbReference type="EMBL" id="JH921441">
    <property type="protein sequence ID" value="EKD15646.1"/>
    <property type="molecule type" value="Genomic_DNA"/>
</dbReference>
<reference evidence="1 2" key="1">
    <citation type="journal article" date="2012" name="BMC Genomics">
        <title>Sequencing the genome of Marssonina brunnea reveals fungus-poplar co-evolution.</title>
        <authorList>
            <person name="Zhu S."/>
            <person name="Cao Y.-Z."/>
            <person name="Jiang C."/>
            <person name="Tan B.-Y."/>
            <person name="Wang Z."/>
            <person name="Feng S."/>
            <person name="Zhang L."/>
            <person name="Su X.-H."/>
            <person name="Brejova B."/>
            <person name="Vinar T."/>
            <person name="Xu M."/>
            <person name="Wang M.-X."/>
            <person name="Zhang S.-G."/>
            <person name="Huang M.-R."/>
            <person name="Wu R."/>
            <person name="Zhou Y."/>
        </authorList>
    </citation>
    <scope>NUCLEOTIDE SEQUENCE [LARGE SCALE GENOMIC DNA]</scope>
    <source>
        <strain evidence="1 2">MB_m1</strain>
    </source>
</reference>
<dbReference type="KEGG" id="mbe:MBM_06274"/>
<keyword evidence="2" id="KW-1185">Reference proteome</keyword>
<dbReference type="Proteomes" id="UP000006753">
    <property type="component" value="Unassembled WGS sequence"/>
</dbReference>
<evidence type="ECO:0000313" key="2">
    <source>
        <dbReference type="Proteomes" id="UP000006753"/>
    </source>
</evidence>
<evidence type="ECO:0000313" key="1">
    <source>
        <dbReference type="EMBL" id="EKD15646.1"/>
    </source>
</evidence>
<proteinExistence type="predicted"/>
<organism evidence="1 2">
    <name type="scientific">Marssonina brunnea f. sp. multigermtubi (strain MB_m1)</name>
    <name type="common">Marssonina leaf spot fungus</name>
    <dbReference type="NCBI Taxonomy" id="1072389"/>
    <lineage>
        <taxon>Eukaryota</taxon>
        <taxon>Fungi</taxon>
        <taxon>Dikarya</taxon>
        <taxon>Ascomycota</taxon>
        <taxon>Pezizomycotina</taxon>
        <taxon>Leotiomycetes</taxon>
        <taxon>Helotiales</taxon>
        <taxon>Drepanopezizaceae</taxon>
        <taxon>Drepanopeziza</taxon>
    </lineage>
</organism>
<dbReference type="OMA" id="QRRHVKI"/>
<sequence>MDNSPTSTPTPKPTPTPTRVIIRACVTDIPGDPHARPHRLGRDFCQQILSRPYADDLQAECHDATHILPNLDAPNEGRAWFMYDFNVVGPLSKQEILAIPHSVYHATRRGDSWYVSTWRWITDEQKSLGLTVYVRVHRVFTPRDSWVPEARKYCAMYPWGGEVGSGDREVIA</sequence>
<dbReference type="eggNOG" id="ENOG502TE6Z">
    <property type="taxonomic scope" value="Eukaryota"/>
</dbReference>
<dbReference type="InParanoid" id="K1WRK7"/>
<gene>
    <name evidence="1" type="ORF">MBM_06274</name>
</gene>
<dbReference type="AlphaFoldDB" id="K1WRK7"/>
<name>K1WRK7_MARBU</name>
<accession>K1WRK7</accession>